<dbReference type="RefSeq" id="WP_123630747.1">
    <property type="nucleotide sequence ID" value="NZ_AYKH01000011.1"/>
</dbReference>
<keyword evidence="1" id="KW-1133">Transmembrane helix</keyword>
<reference evidence="2 3" key="1">
    <citation type="submission" date="2013-10" db="EMBL/GenBank/DDBJ databases">
        <title>Salinisphaera orenii MK-B5 Genome Sequencing.</title>
        <authorList>
            <person name="Lai Q."/>
            <person name="Li C."/>
            <person name="Shao Z."/>
        </authorList>
    </citation>
    <scope>NUCLEOTIDE SEQUENCE [LARGE SCALE GENOMIC DNA]</scope>
    <source>
        <strain evidence="2 3">MK-B5</strain>
    </source>
</reference>
<evidence type="ECO:0000313" key="3">
    <source>
        <dbReference type="Proteomes" id="UP000283993"/>
    </source>
</evidence>
<keyword evidence="1" id="KW-0472">Membrane</keyword>
<gene>
    <name evidence="2" type="ORF">SAOR_06690</name>
</gene>
<proteinExistence type="predicted"/>
<keyword evidence="1" id="KW-0812">Transmembrane</keyword>
<comment type="caution">
    <text evidence="2">The sequence shown here is derived from an EMBL/GenBank/DDBJ whole genome shotgun (WGS) entry which is preliminary data.</text>
</comment>
<evidence type="ECO:0000313" key="2">
    <source>
        <dbReference type="EMBL" id="ROO27992.1"/>
    </source>
</evidence>
<keyword evidence="3" id="KW-1185">Reference proteome</keyword>
<feature type="transmembrane region" description="Helical" evidence="1">
    <location>
        <begin position="119"/>
        <end position="138"/>
    </location>
</feature>
<sequence length="142" mass="15117">MFAFVKAFIAGFLAVLSFHQGAVWLLDFQGVIDATPWNMTPVPPFGVPAVISAALFGGLWGMLLWLLIRNALAAGYYVGAIILGAVFPSLVALTLVSWLKNGQDVEALVEGLTLPRIGVALAVNGAWGLGLAVFMRVMHPPR</sequence>
<dbReference type="EMBL" id="AYKH01000011">
    <property type="protein sequence ID" value="ROO27992.1"/>
    <property type="molecule type" value="Genomic_DNA"/>
</dbReference>
<feature type="transmembrane region" description="Helical" evidence="1">
    <location>
        <begin position="49"/>
        <end position="68"/>
    </location>
</feature>
<organism evidence="2 3">
    <name type="scientific">Salinisphaera orenii MK-B5</name>
    <dbReference type="NCBI Taxonomy" id="856730"/>
    <lineage>
        <taxon>Bacteria</taxon>
        <taxon>Pseudomonadati</taxon>
        <taxon>Pseudomonadota</taxon>
        <taxon>Gammaproteobacteria</taxon>
        <taxon>Salinisphaerales</taxon>
        <taxon>Salinisphaeraceae</taxon>
        <taxon>Salinisphaera</taxon>
    </lineage>
</organism>
<dbReference type="AlphaFoldDB" id="A0A423PQZ8"/>
<accession>A0A423PQZ8</accession>
<feature type="transmembrane region" description="Helical" evidence="1">
    <location>
        <begin position="75"/>
        <end position="99"/>
    </location>
</feature>
<evidence type="ECO:0000256" key="1">
    <source>
        <dbReference type="SAM" id="Phobius"/>
    </source>
</evidence>
<protein>
    <submittedName>
        <fullName evidence="2">Membrane protein</fullName>
    </submittedName>
</protein>
<name>A0A423PQZ8_9GAMM</name>
<dbReference type="Proteomes" id="UP000283993">
    <property type="component" value="Unassembled WGS sequence"/>
</dbReference>